<name>A0A1G2PUW1_9BACT</name>
<dbReference type="Proteomes" id="UP000176951">
    <property type="component" value="Unassembled WGS sequence"/>
</dbReference>
<evidence type="ECO:0000313" key="1">
    <source>
        <dbReference type="EMBL" id="OHA52116.1"/>
    </source>
</evidence>
<sequence length="65" mass="7158">MQVAISKVRSGNNTKPRLAIVAYIENDKEERAAREFVQGKRRHLVLGPNDKVASAVEAIEGVVEV</sequence>
<reference evidence="1 2" key="1">
    <citation type="journal article" date="2016" name="Nat. Commun.">
        <title>Thousands of microbial genomes shed light on interconnected biogeochemical processes in an aquifer system.</title>
        <authorList>
            <person name="Anantharaman K."/>
            <person name="Brown C.T."/>
            <person name="Hug L.A."/>
            <person name="Sharon I."/>
            <person name="Castelle C.J."/>
            <person name="Probst A.J."/>
            <person name="Thomas B.C."/>
            <person name="Singh A."/>
            <person name="Wilkins M.J."/>
            <person name="Karaoz U."/>
            <person name="Brodie E.L."/>
            <person name="Williams K.H."/>
            <person name="Hubbard S.S."/>
            <person name="Banfield J.F."/>
        </authorList>
    </citation>
    <scope>NUCLEOTIDE SEQUENCE [LARGE SCALE GENOMIC DNA]</scope>
</reference>
<proteinExistence type="predicted"/>
<dbReference type="EMBL" id="MHSW01000013">
    <property type="protein sequence ID" value="OHA52116.1"/>
    <property type="molecule type" value="Genomic_DNA"/>
</dbReference>
<dbReference type="AlphaFoldDB" id="A0A1G2PUW1"/>
<organism evidence="1 2">
    <name type="scientific">Candidatus Terrybacteria bacterium RIFCSPLOWO2_01_FULL_40_23</name>
    <dbReference type="NCBI Taxonomy" id="1802366"/>
    <lineage>
        <taxon>Bacteria</taxon>
        <taxon>Candidatus Terryibacteriota</taxon>
    </lineage>
</organism>
<accession>A0A1G2PUW1</accession>
<gene>
    <name evidence="1" type="ORF">A3A97_00765</name>
</gene>
<evidence type="ECO:0000313" key="2">
    <source>
        <dbReference type="Proteomes" id="UP000176951"/>
    </source>
</evidence>
<protein>
    <submittedName>
        <fullName evidence="1">Uncharacterized protein</fullName>
    </submittedName>
</protein>
<comment type="caution">
    <text evidence="1">The sequence shown here is derived from an EMBL/GenBank/DDBJ whole genome shotgun (WGS) entry which is preliminary data.</text>
</comment>